<keyword evidence="3" id="KW-1185">Reference proteome</keyword>
<protein>
    <submittedName>
        <fullName evidence="2">Uncharacterized protein</fullName>
    </submittedName>
</protein>
<dbReference type="AlphaFoldDB" id="A0A1I3PDT3"/>
<sequence length="211" mass="24403">MNFKSIASFVLSLFVVTILTSSPVYAVTWERIYSDYWSGDMGGHWGKQSTYAPNSGEIVNACDWDDNYIEVDLKNTKYSSSSINAIHNYYYNNGYRHTIDFQAEDGDLGSTTSWYYTNYPDPYPDVDDDIYDYYAPGAEDEFEVTAQRVLSMNTSTNYYLYAQFHDVYPYDGGDTGYMTVTAQQSFWGCYDECGYQSDMFDELQDAYYDVR</sequence>
<dbReference type="STRING" id="46223.SAMN05421852_105176"/>
<organism evidence="2 3">
    <name type="scientific">Thermoflavimicrobium dichotomicum</name>
    <dbReference type="NCBI Taxonomy" id="46223"/>
    <lineage>
        <taxon>Bacteria</taxon>
        <taxon>Bacillati</taxon>
        <taxon>Bacillota</taxon>
        <taxon>Bacilli</taxon>
        <taxon>Bacillales</taxon>
        <taxon>Thermoactinomycetaceae</taxon>
        <taxon>Thermoflavimicrobium</taxon>
    </lineage>
</organism>
<dbReference type="EMBL" id="FORR01000005">
    <property type="protein sequence ID" value="SFJ19176.1"/>
    <property type="molecule type" value="Genomic_DNA"/>
</dbReference>
<evidence type="ECO:0000256" key="1">
    <source>
        <dbReference type="SAM" id="SignalP"/>
    </source>
</evidence>
<accession>A0A1I3PDT3</accession>
<evidence type="ECO:0000313" key="3">
    <source>
        <dbReference type="Proteomes" id="UP000199545"/>
    </source>
</evidence>
<keyword evidence="1" id="KW-0732">Signal</keyword>
<name>A0A1I3PDT3_9BACL</name>
<gene>
    <name evidence="2" type="ORF">SAMN05421852_105176</name>
</gene>
<reference evidence="2 3" key="1">
    <citation type="submission" date="2016-10" db="EMBL/GenBank/DDBJ databases">
        <authorList>
            <person name="de Groot N.N."/>
        </authorList>
    </citation>
    <scope>NUCLEOTIDE SEQUENCE [LARGE SCALE GENOMIC DNA]</scope>
    <source>
        <strain evidence="2 3">DSM 44778</strain>
    </source>
</reference>
<proteinExistence type="predicted"/>
<feature type="chain" id="PRO_5011658770" evidence="1">
    <location>
        <begin position="27"/>
        <end position="211"/>
    </location>
</feature>
<dbReference type="Proteomes" id="UP000199545">
    <property type="component" value="Unassembled WGS sequence"/>
</dbReference>
<evidence type="ECO:0000313" key="2">
    <source>
        <dbReference type="EMBL" id="SFJ19176.1"/>
    </source>
</evidence>
<feature type="signal peptide" evidence="1">
    <location>
        <begin position="1"/>
        <end position="26"/>
    </location>
</feature>
<dbReference type="RefSeq" id="WP_093229254.1">
    <property type="nucleotide sequence ID" value="NZ_FORR01000005.1"/>
</dbReference>